<gene>
    <name evidence="2" type="ORF">RG540_CH43990</name>
</gene>
<protein>
    <recommendedName>
        <fullName evidence="4">Propionyl-coenzyme A carboxylase alpha polypeptide</fullName>
    </recommendedName>
</protein>
<dbReference type="EMBL" id="HG938353">
    <property type="protein sequence ID" value="CDN50540.1"/>
    <property type="molecule type" value="Genomic_DNA"/>
</dbReference>
<sequence length="85" mass="8851">MSDLMNILRLALPPSHDGTREQRRISISPLEGEMPGRAEGGSAAYSSLVESAAPPPSVISDDISPSRGEIGSLPHRSPIAGTAQC</sequence>
<name>A0A068SZE6_NEOGA</name>
<dbReference type="HOGENOM" id="CLU_2509260_0_0_5"/>
<evidence type="ECO:0000313" key="2">
    <source>
        <dbReference type="EMBL" id="CDN50540.1"/>
    </source>
</evidence>
<keyword evidence="3" id="KW-1185">Reference proteome</keyword>
<dbReference type="Proteomes" id="UP000028181">
    <property type="component" value="Chromosome I"/>
</dbReference>
<reference evidence="3" key="1">
    <citation type="journal article" date="2014" name="BMC Genomics">
        <title>Genome sequencing of two Neorhizobium galegae strains reveals a noeT gene responsible for the unusual acetylation of the nodulation factors.</title>
        <authorList>
            <person name="Osterman J."/>
            <person name="Marsh J."/>
            <person name="Laine P.K."/>
            <person name="Zeng Z."/>
            <person name="Alatalo E."/>
            <person name="Sullivan J.T."/>
            <person name="Young J.P."/>
            <person name="Thomas-Oates J."/>
            <person name="Paulin L."/>
            <person name="Lindstrom K."/>
        </authorList>
    </citation>
    <scope>NUCLEOTIDE SEQUENCE [LARGE SCALE GENOMIC DNA]</scope>
    <source>
        <strain evidence="3">HAMBI 540</strain>
    </source>
</reference>
<evidence type="ECO:0000256" key="1">
    <source>
        <dbReference type="SAM" id="MobiDB-lite"/>
    </source>
</evidence>
<evidence type="ECO:0008006" key="4">
    <source>
        <dbReference type="Google" id="ProtNLM"/>
    </source>
</evidence>
<feature type="region of interest" description="Disordered" evidence="1">
    <location>
        <begin position="28"/>
        <end position="85"/>
    </location>
</feature>
<dbReference type="AlphaFoldDB" id="A0A068SZE6"/>
<evidence type="ECO:0000313" key="3">
    <source>
        <dbReference type="Proteomes" id="UP000028181"/>
    </source>
</evidence>
<proteinExistence type="predicted"/>
<accession>A0A068SZE6</accession>
<dbReference type="KEGG" id="ngg:RG540_CH43990"/>
<organism evidence="2 3">
    <name type="scientific">Neorhizobium galegae bv. orientalis str. HAMBI 540</name>
    <dbReference type="NCBI Taxonomy" id="1028800"/>
    <lineage>
        <taxon>Bacteria</taxon>
        <taxon>Pseudomonadati</taxon>
        <taxon>Pseudomonadota</taxon>
        <taxon>Alphaproteobacteria</taxon>
        <taxon>Hyphomicrobiales</taxon>
        <taxon>Rhizobiaceae</taxon>
        <taxon>Rhizobium/Agrobacterium group</taxon>
        <taxon>Neorhizobium</taxon>
    </lineage>
</organism>